<feature type="transmembrane region" description="Helical" evidence="1">
    <location>
        <begin position="75"/>
        <end position="96"/>
    </location>
</feature>
<accession>A0A7Y9KDX8</accession>
<dbReference type="Proteomes" id="UP000591272">
    <property type="component" value="Unassembled WGS sequence"/>
</dbReference>
<feature type="transmembrane region" description="Helical" evidence="1">
    <location>
        <begin position="12"/>
        <end position="33"/>
    </location>
</feature>
<keyword evidence="1" id="KW-0812">Transmembrane</keyword>
<keyword evidence="3" id="KW-1185">Reference proteome</keyword>
<name>A0A7Y9KDX8_9ACTN</name>
<organism evidence="2 3">
    <name type="scientific">Actinomadura citrea</name>
    <dbReference type="NCBI Taxonomy" id="46158"/>
    <lineage>
        <taxon>Bacteria</taxon>
        <taxon>Bacillati</taxon>
        <taxon>Actinomycetota</taxon>
        <taxon>Actinomycetes</taxon>
        <taxon>Streptosporangiales</taxon>
        <taxon>Thermomonosporaceae</taxon>
        <taxon>Actinomadura</taxon>
    </lineage>
</organism>
<feature type="transmembrane region" description="Helical" evidence="1">
    <location>
        <begin position="102"/>
        <end position="122"/>
    </location>
</feature>
<gene>
    <name evidence="2" type="ORF">BJ999_004196</name>
</gene>
<reference evidence="2 3" key="1">
    <citation type="submission" date="2020-07" db="EMBL/GenBank/DDBJ databases">
        <title>Sequencing the genomes of 1000 actinobacteria strains.</title>
        <authorList>
            <person name="Klenk H.-P."/>
        </authorList>
    </citation>
    <scope>NUCLEOTIDE SEQUENCE [LARGE SCALE GENOMIC DNA]</scope>
    <source>
        <strain evidence="2 3">DSM 43461</strain>
    </source>
</reference>
<dbReference type="AlphaFoldDB" id="A0A7Y9KDX8"/>
<evidence type="ECO:0000313" key="3">
    <source>
        <dbReference type="Proteomes" id="UP000591272"/>
    </source>
</evidence>
<dbReference type="RefSeq" id="WP_179834865.1">
    <property type="nucleotide sequence ID" value="NZ_BMRD01000019.1"/>
</dbReference>
<comment type="caution">
    <text evidence="2">The sequence shown here is derived from an EMBL/GenBank/DDBJ whole genome shotgun (WGS) entry which is preliminary data.</text>
</comment>
<dbReference type="EMBL" id="JACCBT010000001">
    <property type="protein sequence ID" value="NYE13900.1"/>
    <property type="molecule type" value="Genomic_DNA"/>
</dbReference>
<feature type="transmembrane region" description="Helical" evidence="1">
    <location>
        <begin position="48"/>
        <end position="68"/>
    </location>
</feature>
<sequence length="131" mass="13679">MHKSARTALTSVAFGIGGALFGVLVMALALGIWDSDLTTAFTIRGARFPIRTGAIAGFAGGFIGGLAGSRMRRDAAVFVLCLCGGIGLVVACGETVDDRILHYYTVGYGVVLLSIGISTMIANRIAARRRR</sequence>
<protein>
    <submittedName>
        <fullName evidence="2">Uncharacterized protein</fullName>
    </submittedName>
</protein>
<proteinExistence type="predicted"/>
<evidence type="ECO:0000313" key="2">
    <source>
        <dbReference type="EMBL" id="NYE13900.1"/>
    </source>
</evidence>
<keyword evidence="1" id="KW-1133">Transmembrane helix</keyword>
<evidence type="ECO:0000256" key="1">
    <source>
        <dbReference type="SAM" id="Phobius"/>
    </source>
</evidence>
<keyword evidence="1" id="KW-0472">Membrane</keyword>